<evidence type="ECO:0000313" key="4">
    <source>
        <dbReference type="EMBL" id="MDN0021466.1"/>
    </source>
</evidence>
<gene>
    <name evidence="5" type="primary">dprA</name>
    <name evidence="4" type="ORF">QVN81_00280</name>
    <name evidence="5" type="ORF">QVN84_00275</name>
</gene>
<dbReference type="Proteomes" id="UP001167831">
    <property type="component" value="Unassembled WGS sequence"/>
</dbReference>
<evidence type="ECO:0000259" key="2">
    <source>
        <dbReference type="Pfam" id="PF02481"/>
    </source>
</evidence>
<dbReference type="NCBIfam" id="TIGR00732">
    <property type="entry name" value="dprA"/>
    <property type="match status" value="1"/>
</dbReference>
<evidence type="ECO:0000259" key="3">
    <source>
        <dbReference type="Pfam" id="PF17782"/>
    </source>
</evidence>
<dbReference type="InterPro" id="IPR003488">
    <property type="entry name" value="DprA"/>
</dbReference>
<dbReference type="Gene3D" id="3.40.50.450">
    <property type="match status" value="1"/>
</dbReference>
<dbReference type="EMBL" id="JAUEIE010000001">
    <property type="protein sequence ID" value="MDN0021466.1"/>
    <property type="molecule type" value="Genomic_DNA"/>
</dbReference>
<feature type="domain" description="DprA winged helix" evidence="3">
    <location>
        <begin position="318"/>
        <end position="372"/>
    </location>
</feature>
<dbReference type="EMBL" id="JAUEIF010000001">
    <property type="protein sequence ID" value="MDN0023963.1"/>
    <property type="molecule type" value="Genomic_DNA"/>
</dbReference>
<evidence type="ECO:0000313" key="5">
    <source>
        <dbReference type="EMBL" id="MDN0023963.1"/>
    </source>
</evidence>
<evidence type="ECO:0000313" key="6">
    <source>
        <dbReference type="Proteomes" id="UP001167831"/>
    </source>
</evidence>
<dbReference type="Gene3D" id="1.10.10.10">
    <property type="entry name" value="Winged helix-like DNA-binding domain superfamily/Winged helix DNA-binding domain"/>
    <property type="match status" value="1"/>
</dbReference>
<name>A0AAW7JKM1_9BACT</name>
<dbReference type="AlphaFoldDB" id="A0AAW7JKM1"/>
<comment type="caution">
    <text evidence="5">The sequence shown here is derived from an EMBL/GenBank/DDBJ whole genome shotgun (WGS) entry which is preliminary data.</text>
</comment>
<comment type="similarity">
    <text evidence="1">Belongs to the DprA/Smf family.</text>
</comment>
<dbReference type="RefSeq" id="WP_289824616.1">
    <property type="nucleotide sequence ID" value="NZ_JAUEIE010000001.1"/>
</dbReference>
<dbReference type="PANTHER" id="PTHR43022:SF1">
    <property type="entry name" value="PROTEIN SMF"/>
    <property type="match status" value="1"/>
</dbReference>
<dbReference type="Pfam" id="PF17782">
    <property type="entry name" value="WHD_DprA"/>
    <property type="match status" value="1"/>
</dbReference>
<feature type="domain" description="Smf/DprA SLOG" evidence="2">
    <location>
        <begin position="86"/>
        <end position="295"/>
    </location>
</feature>
<dbReference type="Proteomes" id="UP001168478">
    <property type="component" value="Unassembled WGS sequence"/>
</dbReference>
<accession>A0AAW7JKM1</accession>
<dbReference type="PANTHER" id="PTHR43022">
    <property type="entry name" value="PROTEIN SMF"/>
    <property type="match status" value="1"/>
</dbReference>
<sequence>MPTDNQQEIIYTIALTRINYFSLNGMLELYRRLGSATAVMEHRNDIRDIVPEASPRLADTLKDMSGPLRIAEAELRYDEEHGITPLTMNDTRYPSRLRECGDAPLMLFYKGNADLNRTRVLSIVGTRHCTSYGQDLIRRFCDDLRQICPDVLIISGLAYGVDICAHRNALRTGFDTAAVLAHGLDTVYPSSHRETACEMTSHGGLITEFLTQTNADKVNFVRRNRIVAGMADATLLVESAERGGGLITTSIAQSYGREVFAFPGAVGMAYSEGCNRLIRDNGAALITCAADLAASMAWDSDQALLHARQQGIERQLFPELTGDERLIVATLAKTNDMQTNMLAARSGIPVQRMSALLFSLEMKGVVKMYAGGIYHLLQ</sequence>
<reference evidence="5" key="1">
    <citation type="submission" date="2023-06" db="EMBL/GenBank/DDBJ databases">
        <authorList>
            <person name="Zeman M."/>
            <person name="Kubasova T."/>
            <person name="Jahodarova E."/>
            <person name="Nykrynova M."/>
            <person name="Rychlik I."/>
        </authorList>
    </citation>
    <scope>NUCLEOTIDE SEQUENCE</scope>
    <source>
        <strain evidence="5">ET15</strain>
        <strain evidence="4">ET37</strain>
    </source>
</reference>
<reference evidence="5" key="2">
    <citation type="submission" date="2023-08" db="EMBL/GenBank/DDBJ databases">
        <title>Identification and characterization of horizontal gene transfer across gut microbiota members of farm animals based on homology search.</title>
        <authorList>
            <person name="Schwarzerova J."/>
            <person name="Nykrynova M."/>
            <person name="Jureckova K."/>
            <person name="Cejkova D."/>
            <person name="Rychlik I."/>
        </authorList>
    </citation>
    <scope>NUCLEOTIDE SEQUENCE</scope>
    <source>
        <strain evidence="5">ET15</strain>
        <strain evidence="4">ET37</strain>
    </source>
</reference>
<evidence type="ECO:0000313" key="7">
    <source>
        <dbReference type="Proteomes" id="UP001168478"/>
    </source>
</evidence>
<dbReference type="SUPFAM" id="SSF102405">
    <property type="entry name" value="MCP/YpsA-like"/>
    <property type="match status" value="1"/>
</dbReference>
<dbReference type="Pfam" id="PF02481">
    <property type="entry name" value="DNA_processg_A"/>
    <property type="match status" value="1"/>
</dbReference>
<keyword evidence="6" id="KW-1185">Reference proteome</keyword>
<evidence type="ECO:0000256" key="1">
    <source>
        <dbReference type="ARBA" id="ARBA00006525"/>
    </source>
</evidence>
<organism evidence="5 7">
    <name type="scientific">Leyella lascolaii</name>
    <dbReference type="NCBI Taxonomy" id="1776379"/>
    <lineage>
        <taxon>Bacteria</taxon>
        <taxon>Pseudomonadati</taxon>
        <taxon>Bacteroidota</taxon>
        <taxon>Bacteroidia</taxon>
        <taxon>Bacteroidales</taxon>
        <taxon>Prevotellaceae</taxon>
        <taxon>Leyella</taxon>
    </lineage>
</organism>
<dbReference type="GO" id="GO:0009294">
    <property type="term" value="P:DNA-mediated transformation"/>
    <property type="evidence" value="ECO:0007669"/>
    <property type="project" value="InterPro"/>
</dbReference>
<dbReference type="InterPro" id="IPR036388">
    <property type="entry name" value="WH-like_DNA-bd_sf"/>
</dbReference>
<proteinExistence type="inferred from homology"/>
<dbReference type="InterPro" id="IPR041614">
    <property type="entry name" value="DprA_WH"/>
</dbReference>
<dbReference type="InterPro" id="IPR057666">
    <property type="entry name" value="DrpA_SLOG"/>
</dbReference>
<protein>
    <submittedName>
        <fullName evidence="5">DNA-processing protein DprA</fullName>
    </submittedName>
</protein>